<dbReference type="RefSeq" id="WP_072904467.1">
    <property type="nucleotide sequence ID" value="NZ_FRAD01000029.1"/>
</dbReference>
<dbReference type="GO" id="GO:0003677">
    <property type="term" value="F:DNA binding"/>
    <property type="evidence" value="ECO:0007669"/>
    <property type="project" value="UniProtKB-KW"/>
</dbReference>
<dbReference type="SMART" id="SM00421">
    <property type="entry name" value="HTH_LUXR"/>
    <property type="match status" value="1"/>
</dbReference>
<dbReference type="STRING" id="1121331.SAMN02745248_02576"/>
<evidence type="ECO:0000259" key="8">
    <source>
        <dbReference type="PROSITE" id="PS50043"/>
    </source>
</evidence>
<dbReference type="InterPro" id="IPR039420">
    <property type="entry name" value="WalR-like"/>
</dbReference>
<dbReference type="PROSITE" id="PS00622">
    <property type="entry name" value="HTH_LUXR_1"/>
    <property type="match status" value="1"/>
</dbReference>
<evidence type="ECO:0000256" key="3">
    <source>
        <dbReference type="ARBA" id="ARBA00023015"/>
    </source>
</evidence>
<gene>
    <name evidence="10" type="ORF">SAMN02745248_02576</name>
</gene>
<dbReference type="InterPro" id="IPR058245">
    <property type="entry name" value="NreC/VraR/RcsB-like_REC"/>
</dbReference>
<proteinExistence type="predicted"/>
<dbReference type="Pfam" id="PF00072">
    <property type="entry name" value="Response_reg"/>
    <property type="match status" value="1"/>
</dbReference>
<dbReference type="SMART" id="SM00448">
    <property type="entry name" value="REC"/>
    <property type="match status" value="1"/>
</dbReference>
<accession>A0A1M6SL76</accession>
<dbReference type="PANTHER" id="PTHR43214:SF40">
    <property type="entry name" value="TRANSCRIPTIONAL REGULATORY PROTEIN LNRK"/>
    <property type="match status" value="1"/>
</dbReference>
<dbReference type="GO" id="GO:0000160">
    <property type="term" value="P:phosphorelay signal transduction system"/>
    <property type="evidence" value="ECO:0007669"/>
    <property type="project" value="InterPro"/>
</dbReference>
<dbReference type="SUPFAM" id="SSF52172">
    <property type="entry name" value="CheY-like"/>
    <property type="match status" value="1"/>
</dbReference>
<feature type="domain" description="HTH luxR-type" evidence="8">
    <location>
        <begin position="143"/>
        <end position="208"/>
    </location>
</feature>
<dbReference type="Pfam" id="PF00196">
    <property type="entry name" value="GerE"/>
    <property type="match status" value="1"/>
</dbReference>
<dbReference type="PRINTS" id="PR00038">
    <property type="entry name" value="HTHLUXR"/>
</dbReference>
<dbReference type="InterPro" id="IPR001789">
    <property type="entry name" value="Sig_transdc_resp-reg_receiver"/>
</dbReference>
<reference evidence="10 11" key="1">
    <citation type="submission" date="2016-11" db="EMBL/GenBank/DDBJ databases">
        <authorList>
            <person name="Jaros S."/>
            <person name="Januszkiewicz K."/>
            <person name="Wedrychowicz H."/>
        </authorList>
    </citation>
    <scope>NUCLEOTIDE SEQUENCE [LARGE SCALE GENOMIC DNA]</scope>
    <source>
        <strain evidence="10 11">DSM 3090</strain>
    </source>
</reference>
<dbReference type="Proteomes" id="UP000183952">
    <property type="component" value="Unassembled WGS sequence"/>
</dbReference>
<feature type="modified residue" description="4-aspartylphosphate" evidence="7">
    <location>
        <position position="53"/>
    </location>
</feature>
<evidence type="ECO:0000313" key="11">
    <source>
        <dbReference type="Proteomes" id="UP000183952"/>
    </source>
</evidence>
<keyword evidence="3" id="KW-0805">Transcription regulation</keyword>
<evidence type="ECO:0000256" key="6">
    <source>
        <dbReference type="ARBA" id="ARBA00024867"/>
    </source>
</evidence>
<dbReference type="OrthoDB" id="9779069at2"/>
<dbReference type="PROSITE" id="PS50110">
    <property type="entry name" value="RESPONSE_REGULATORY"/>
    <property type="match status" value="1"/>
</dbReference>
<protein>
    <recommendedName>
        <fullName evidence="1">Stage 0 sporulation protein A homolog</fullName>
    </recommendedName>
</protein>
<dbReference type="InterPro" id="IPR011006">
    <property type="entry name" value="CheY-like_superfamily"/>
</dbReference>
<dbReference type="CDD" id="cd06170">
    <property type="entry name" value="LuxR_C_like"/>
    <property type="match status" value="1"/>
</dbReference>
<dbReference type="PANTHER" id="PTHR43214">
    <property type="entry name" value="TWO-COMPONENT RESPONSE REGULATOR"/>
    <property type="match status" value="1"/>
</dbReference>
<name>A0A1M6SL76_9CLOT</name>
<evidence type="ECO:0000256" key="5">
    <source>
        <dbReference type="ARBA" id="ARBA00023163"/>
    </source>
</evidence>
<evidence type="ECO:0000256" key="4">
    <source>
        <dbReference type="ARBA" id="ARBA00023125"/>
    </source>
</evidence>
<keyword evidence="4" id="KW-0238">DNA-binding</keyword>
<dbReference type="AlphaFoldDB" id="A0A1M6SL76"/>
<dbReference type="InterPro" id="IPR000792">
    <property type="entry name" value="Tscrpt_reg_LuxR_C"/>
</dbReference>
<keyword evidence="11" id="KW-1185">Reference proteome</keyword>
<evidence type="ECO:0000256" key="2">
    <source>
        <dbReference type="ARBA" id="ARBA00022553"/>
    </source>
</evidence>
<evidence type="ECO:0000259" key="9">
    <source>
        <dbReference type="PROSITE" id="PS50110"/>
    </source>
</evidence>
<comment type="function">
    <text evidence="6">May play the central regulatory role in sporulation. It may be an element of the effector pathway responsible for the activation of sporulation genes in response to nutritional stress. Spo0A may act in concert with spo0H (a sigma factor) to control the expression of some genes that are critical to the sporulation process.</text>
</comment>
<organism evidence="10 11">
    <name type="scientific">Hathewaya proteolytica DSM 3090</name>
    <dbReference type="NCBI Taxonomy" id="1121331"/>
    <lineage>
        <taxon>Bacteria</taxon>
        <taxon>Bacillati</taxon>
        <taxon>Bacillota</taxon>
        <taxon>Clostridia</taxon>
        <taxon>Eubacteriales</taxon>
        <taxon>Clostridiaceae</taxon>
        <taxon>Hathewaya</taxon>
    </lineage>
</organism>
<keyword evidence="5" id="KW-0804">Transcription</keyword>
<keyword evidence="2 7" id="KW-0597">Phosphoprotein</keyword>
<dbReference type="PROSITE" id="PS50043">
    <property type="entry name" value="HTH_LUXR_2"/>
    <property type="match status" value="1"/>
</dbReference>
<feature type="domain" description="Response regulatory" evidence="9">
    <location>
        <begin position="2"/>
        <end position="118"/>
    </location>
</feature>
<dbReference type="SUPFAM" id="SSF46894">
    <property type="entry name" value="C-terminal effector domain of the bipartite response regulators"/>
    <property type="match status" value="1"/>
</dbReference>
<dbReference type="CDD" id="cd17535">
    <property type="entry name" value="REC_NarL-like"/>
    <property type="match status" value="1"/>
</dbReference>
<dbReference type="EMBL" id="FRAD01000029">
    <property type="protein sequence ID" value="SHK45443.1"/>
    <property type="molecule type" value="Genomic_DNA"/>
</dbReference>
<dbReference type="GO" id="GO:0006355">
    <property type="term" value="P:regulation of DNA-templated transcription"/>
    <property type="evidence" value="ECO:0007669"/>
    <property type="project" value="InterPro"/>
</dbReference>
<dbReference type="InterPro" id="IPR016032">
    <property type="entry name" value="Sig_transdc_resp-reg_C-effctor"/>
</dbReference>
<evidence type="ECO:0000313" key="10">
    <source>
        <dbReference type="EMBL" id="SHK45443.1"/>
    </source>
</evidence>
<sequence length="209" mass="23722">MKIIIVDDDKIISASLKIIIESTKEIEVLAMGHNAEEAISLYKTHKPDVILMDIRMGEKTGIDAAKDIISEYPEAKVLFLTTFSDHEYIIAALKTGAKGYILKQHYESIVPALKAVDMGQNVFGDEIVSKLPEMLNSKSNYKDYMEKYQLSEKEIEIIELISKGLSNKEISGQIFLSEGTIRNYISNILEKLSLRDRTQLAIFYFNHLK</sequence>
<evidence type="ECO:0000256" key="7">
    <source>
        <dbReference type="PROSITE-ProRule" id="PRU00169"/>
    </source>
</evidence>
<dbReference type="Gene3D" id="3.40.50.2300">
    <property type="match status" value="1"/>
</dbReference>
<evidence type="ECO:0000256" key="1">
    <source>
        <dbReference type="ARBA" id="ARBA00018672"/>
    </source>
</evidence>